<evidence type="ECO:0000256" key="1">
    <source>
        <dbReference type="SAM" id="MobiDB-lite"/>
    </source>
</evidence>
<accession>A0A2T2N9W4</accession>
<keyword evidence="3" id="KW-1185">Reference proteome</keyword>
<reference evidence="2 3" key="1">
    <citation type="journal article" date="2018" name="Front. Microbiol.">
        <title>Genome-Wide Analysis of Corynespora cassiicola Leaf Fall Disease Putative Effectors.</title>
        <authorList>
            <person name="Lopez D."/>
            <person name="Ribeiro S."/>
            <person name="Label P."/>
            <person name="Fumanal B."/>
            <person name="Venisse J.S."/>
            <person name="Kohler A."/>
            <person name="de Oliveira R.R."/>
            <person name="Labutti K."/>
            <person name="Lipzen A."/>
            <person name="Lail K."/>
            <person name="Bauer D."/>
            <person name="Ohm R.A."/>
            <person name="Barry K.W."/>
            <person name="Spatafora J."/>
            <person name="Grigoriev I.V."/>
            <person name="Martin F.M."/>
            <person name="Pujade-Renaud V."/>
        </authorList>
    </citation>
    <scope>NUCLEOTIDE SEQUENCE [LARGE SCALE GENOMIC DNA]</scope>
    <source>
        <strain evidence="2 3">Philippines</strain>
    </source>
</reference>
<name>A0A2T2N9W4_CORCC</name>
<feature type="region of interest" description="Disordered" evidence="1">
    <location>
        <begin position="1"/>
        <end position="23"/>
    </location>
</feature>
<evidence type="ECO:0000313" key="2">
    <source>
        <dbReference type="EMBL" id="PSN62217.1"/>
    </source>
</evidence>
<gene>
    <name evidence="2" type="ORF">BS50DRAFT_140667</name>
</gene>
<evidence type="ECO:0000313" key="3">
    <source>
        <dbReference type="Proteomes" id="UP000240883"/>
    </source>
</evidence>
<protein>
    <submittedName>
        <fullName evidence="2">Uncharacterized protein</fullName>
    </submittedName>
</protein>
<dbReference type="Proteomes" id="UP000240883">
    <property type="component" value="Unassembled WGS sequence"/>
</dbReference>
<sequence>MAARSGQDTPPNSTPTCADAASTTSRGLDATVHGCSSLPSARHRSWHQTADDLGFLGIEEFAVLPCHDTPRPLPLGCLASWPAEPARGASTSPSLSWPPVDPYAAVYVQPFVIAKYRLPAPYHSRKSAQLAACAAPNVLIWLVLRLIPGLMWEVGDPVRTSVKSLGEKN</sequence>
<proteinExistence type="predicted"/>
<dbReference type="AlphaFoldDB" id="A0A2T2N9W4"/>
<organism evidence="2 3">
    <name type="scientific">Corynespora cassiicola Philippines</name>
    <dbReference type="NCBI Taxonomy" id="1448308"/>
    <lineage>
        <taxon>Eukaryota</taxon>
        <taxon>Fungi</taxon>
        <taxon>Dikarya</taxon>
        <taxon>Ascomycota</taxon>
        <taxon>Pezizomycotina</taxon>
        <taxon>Dothideomycetes</taxon>
        <taxon>Pleosporomycetidae</taxon>
        <taxon>Pleosporales</taxon>
        <taxon>Corynesporascaceae</taxon>
        <taxon>Corynespora</taxon>
    </lineage>
</organism>
<dbReference type="EMBL" id="KZ678142">
    <property type="protein sequence ID" value="PSN62217.1"/>
    <property type="molecule type" value="Genomic_DNA"/>
</dbReference>